<feature type="transmembrane region" description="Helical" evidence="7">
    <location>
        <begin position="395"/>
        <end position="419"/>
    </location>
</feature>
<name>A0ABV7TDL2_9RHOB</name>
<keyword evidence="6 7" id="KW-0472">Membrane</keyword>
<evidence type="ECO:0000256" key="5">
    <source>
        <dbReference type="ARBA" id="ARBA00022989"/>
    </source>
</evidence>
<feature type="transmembrane region" description="Helical" evidence="7">
    <location>
        <begin position="211"/>
        <end position="233"/>
    </location>
</feature>
<feature type="transmembrane region" description="Helical" evidence="7">
    <location>
        <begin position="311"/>
        <end position="342"/>
    </location>
</feature>
<dbReference type="InterPro" id="IPR010656">
    <property type="entry name" value="DctM"/>
</dbReference>
<keyword evidence="7" id="KW-0813">Transport</keyword>
<evidence type="ECO:0000256" key="4">
    <source>
        <dbReference type="ARBA" id="ARBA00022692"/>
    </source>
</evidence>
<keyword evidence="4 7" id="KW-0812">Transmembrane</keyword>
<reference evidence="10" key="1">
    <citation type="journal article" date="2019" name="Int. J. Syst. Evol. Microbiol.">
        <title>The Global Catalogue of Microorganisms (GCM) 10K type strain sequencing project: providing services to taxonomists for standard genome sequencing and annotation.</title>
        <authorList>
            <consortium name="The Broad Institute Genomics Platform"/>
            <consortium name="The Broad Institute Genome Sequencing Center for Infectious Disease"/>
            <person name="Wu L."/>
            <person name="Ma J."/>
        </authorList>
    </citation>
    <scope>NUCLEOTIDE SEQUENCE [LARGE SCALE GENOMIC DNA]</scope>
    <source>
        <strain evidence="10">KCTC 42911</strain>
    </source>
</reference>
<evidence type="ECO:0000259" key="8">
    <source>
        <dbReference type="Pfam" id="PF06808"/>
    </source>
</evidence>
<accession>A0ABV7TDL2</accession>
<feature type="transmembrane region" description="Helical" evidence="7">
    <location>
        <begin position="134"/>
        <end position="163"/>
    </location>
</feature>
<keyword evidence="5 7" id="KW-1133">Transmembrane helix</keyword>
<organism evidence="9 10">
    <name type="scientific">Lutimaribacter marinistellae</name>
    <dbReference type="NCBI Taxonomy" id="1820329"/>
    <lineage>
        <taxon>Bacteria</taxon>
        <taxon>Pseudomonadati</taxon>
        <taxon>Pseudomonadota</taxon>
        <taxon>Alphaproteobacteria</taxon>
        <taxon>Rhodobacterales</taxon>
        <taxon>Roseobacteraceae</taxon>
        <taxon>Lutimaribacter</taxon>
    </lineage>
</organism>
<evidence type="ECO:0000313" key="10">
    <source>
        <dbReference type="Proteomes" id="UP001595629"/>
    </source>
</evidence>
<dbReference type="InterPro" id="IPR004681">
    <property type="entry name" value="TRAP_DctM"/>
</dbReference>
<comment type="caution">
    <text evidence="7">Lacks conserved residue(s) required for the propagation of feature annotation.</text>
</comment>
<evidence type="ECO:0000256" key="3">
    <source>
        <dbReference type="ARBA" id="ARBA00022519"/>
    </source>
</evidence>
<feature type="transmembrane region" description="Helical" evidence="7">
    <location>
        <begin position="354"/>
        <end position="375"/>
    </location>
</feature>
<dbReference type="EMBL" id="JBHRXI010000002">
    <property type="protein sequence ID" value="MFC3612748.1"/>
    <property type="molecule type" value="Genomic_DNA"/>
</dbReference>
<comment type="caution">
    <text evidence="9">The sequence shown here is derived from an EMBL/GenBank/DDBJ whole genome shotgun (WGS) entry which is preliminary data.</text>
</comment>
<evidence type="ECO:0000313" key="9">
    <source>
        <dbReference type="EMBL" id="MFC3612748.1"/>
    </source>
</evidence>
<dbReference type="Proteomes" id="UP001595629">
    <property type="component" value="Unassembled WGS sequence"/>
</dbReference>
<feature type="transmembrane region" description="Helical" evidence="7">
    <location>
        <begin position="270"/>
        <end position="291"/>
    </location>
</feature>
<gene>
    <name evidence="9" type="ORF">ACFORG_03155</name>
</gene>
<keyword evidence="3 7" id="KW-0997">Cell inner membrane</keyword>
<comment type="similarity">
    <text evidence="7">Belongs to the TRAP transporter large permease family.</text>
</comment>
<feature type="transmembrane region" description="Helical" evidence="7">
    <location>
        <begin position="6"/>
        <end position="33"/>
    </location>
</feature>
<evidence type="ECO:0000256" key="7">
    <source>
        <dbReference type="RuleBase" id="RU369079"/>
    </source>
</evidence>
<proteinExistence type="inferred from homology"/>
<dbReference type="NCBIfam" id="TIGR00786">
    <property type="entry name" value="dctM"/>
    <property type="match status" value="1"/>
</dbReference>
<evidence type="ECO:0000256" key="1">
    <source>
        <dbReference type="ARBA" id="ARBA00004429"/>
    </source>
</evidence>
<comment type="subcellular location">
    <subcellularLocation>
        <location evidence="1 7">Cell inner membrane</location>
        <topology evidence="1 7">Multi-pass membrane protein</topology>
    </subcellularLocation>
</comment>
<protein>
    <recommendedName>
        <fullName evidence="7">TRAP transporter large permease protein</fullName>
    </recommendedName>
</protein>
<dbReference type="PANTHER" id="PTHR33362">
    <property type="entry name" value="SIALIC ACID TRAP TRANSPORTER PERMEASE PROTEIN SIAT-RELATED"/>
    <property type="match status" value="1"/>
</dbReference>
<keyword evidence="2" id="KW-1003">Cell membrane</keyword>
<dbReference type="PANTHER" id="PTHR33362:SF5">
    <property type="entry name" value="C4-DICARBOXYLATE TRAP TRANSPORTER LARGE PERMEASE PROTEIN DCTM"/>
    <property type="match status" value="1"/>
</dbReference>
<dbReference type="RefSeq" id="WP_386733940.1">
    <property type="nucleotide sequence ID" value="NZ_JBHRXI010000002.1"/>
</dbReference>
<dbReference type="Pfam" id="PF06808">
    <property type="entry name" value="DctM"/>
    <property type="match status" value="1"/>
</dbReference>
<feature type="transmembrane region" description="Helical" evidence="7">
    <location>
        <begin position="239"/>
        <end position="258"/>
    </location>
</feature>
<dbReference type="PIRSF" id="PIRSF006066">
    <property type="entry name" value="HI0050"/>
    <property type="match status" value="1"/>
</dbReference>
<keyword evidence="10" id="KW-1185">Reference proteome</keyword>
<feature type="transmembrane region" description="Helical" evidence="7">
    <location>
        <begin position="169"/>
        <end position="190"/>
    </location>
</feature>
<evidence type="ECO:0000256" key="6">
    <source>
        <dbReference type="ARBA" id="ARBA00023136"/>
    </source>
</evidence>
<comment type="subunit">
    <text evidence="7">The complex comprises the extracytoplasmic solute receptor protein and the two transmembrane proteins.</text>
</comment>
<evidence type="ECO:0000256" key="2">
    <source>
        <dbReference type="ARBA" id="ARBA00022475"/>
    </source>
</evidence>
<comment type="function">
    <text evidence="7">Part of the tripartite ATP-independent periplasmic (TRAP) transport system.</text>
</comment>
<feature type="transmembrane region" description="Helical" evidence="7">
    <location>
        <begin position="92"/>
        <end position="122"/>
    </location>
</feature>
<feature type="domain" description="TRAP C4-dicarboxylate transport system permease DctM subunit" evidence="8">
    <location>
        <begin position="9"/>
        <end position="415"/>
    </location>
</feature>
<sequence>MSPVFALSGFMALLIAGFPVFLVLGIVSLVLFATEGRPLVAMPQLFIDHLKSDTLVSVPFFVIAATFMQRGGIAKALVDFAYGWIGGVRGGIALVCVLATMVFSAISGSSVATAMAMGALLVPAMQSTGYDNRFSLGVVASSGTLGILIPPSLAMILFAVVAGESVPQLFLAGVVPGLLQVAFFAIWIVYFSRRRGYVGGKPMSRTEFWAVNRRALPAMLLPVIILGGIYSGLVTVNEAAATAAFVSILVSLVFYKGCTLSEVPSILADSVKATAVIFFITIGALAFGHWITSEGLAKHMVDYVVENDLSAWHFLLVINAVMFLLGMFLETVAVILIVVPLVLPLLAPLGIDPVHFAVIIVINMEIALLTPPVGLNLFIMSSTTGAPVDDVARGVFPFILILVVLLALVTFIPQLSLFLPELIYGR</sequence>